<keyword evidence="2" id="KW-0238">DNA-binding</keyword>
<dbReference type="RefSeq" id="WP_148062858.1">
    <property type="nucleotide sequence ID" value="NZ_VRYZ01000001.1"/>
</dbReference>
<dbReference type="Pfam" id="PF12625">
    <property type="entry name" value="Arabinose_bd"/>
    <property type="match status" value="1"/>
</dbReference>
<comment type="caution">
    <text evidence="5">The sequence shown here is derived from an EMBL/GenBank/DDBJ whole genome shotgun (WGS) entry which is preliminary data.</text>
</comment>
<evidence type="ECO:0000259" key="4">
    <source>
        <dbReference type="PROSITE" id="PS01124"/>
    </source>
</evidence>
<dbReference type="PANTHER" id="PTHR47894:SF1">
    <property type="entry name" value="HTH-TYPE TRANSCRIPTIONAL REGULATOR VQSM"/>
    <property type="match status" value="1"/>
</dbReference>
<sequence>MGSVLQLAAAPPASGFCVFGARVGASLRHLAELDRRLTAAVLLRGSGLGPQQVDARSENHQVVDAAGLLHVYQQALDLTGRADLGLCYGEAAGVTEYGPIGYAMLSAATDLEAVNIALTYQRLYYGTMASMSLHHEGGLGLIRLSESLPGGPARRFFMEMLLAGFLRFNHALVGRRTQLQELRLAYPAPGYAGRYRELFCCDVHFDQPRHELLFDTGVLAHSLPNADPITARACEQVCSELLERFDRGEPFAARVRRALGEDREAALTHIATGLGCHERTLHRRLQEEGTAFQQIKDQVQRDQVLGALADTSLSVNEVARRQGFESPSNLRRAVRRWTGLSPAEWRRRRAPGGIEF</sequence>
<dbReference type="InterPro" id="IPR009057">
    <property type="entry name" value="Homeodomain-like_sf"/>
</dbReference>
<name>A0A5C9A2N3_9GAMM</name>
<dbReference type="GO" id="GO:0005829">
    <property type="term" value="C:cytosol"/>
    <property type="evidence" value="ECO:0007669"/>
    <property type="project" value="TreeGrafter"/>
</dbReference>
<dbReference type="InterPro" id="IPR018060">
    <property type="entry name" value="HTH_AraC"/>
</dbReference>
<keyword evidence="6" id="KW-1185">Reference proteome</keyword>
<dbReference type="SMART" id="SM00342">
    <property type="entry name" value="HTH_ARAC"/>
    <property type="match status" value="1"/>
</dbReference>
<proteinExistence type="predicted"/>
<accession>A0A5C9A2N3</accession>
<keyword evidence="1" id="KW-0805">Transcription regulation</keyword>
<keyword evidence="3" id="KW-0804">Transcription</keyword>
<dbReference type="Proteomes" id="UP000321933">
    <property type="component" value="Unassembled WGS sequence"/>
</dbReference>
<dbReference type="GO" id="GO:0000976">
    <property type="term" value="F:transcription cis-regulatory region binding"/>
    <property type="evidence" value="ECO:0007669"/>
    <property type="project" value="TreeGrafter"/>
</dbReference>
<dbReference type="Gene3D" id="1.10.10.60">
    <property type="entry name" value="Homeodomain-like"/>
    <property type="match status" value="1"/>
</dbReference>
<dbReference type="PANTHER" id="PTHR47894">
    <property type="entry name" value="HTH-TYPE TRANSCRIPTIONAL REGULATOR GADX"/>
    <property type="match status" value="1"/>
</dbReference>
<evidence type="ECO:0000256" key="1">
    <source>
        <dbReference type="ARBA" id="ARBA00023015"/>
    </source>
</evidence>
<dbReference type="OrthoDB" id="6194859at2"/>
<evidence type="ECO:0000256" key="3">
    <source>
        <dbReference type="ARBA" id="ARBA00023163"/>
    </source>
</evidence>
<dbReference type="Pfam" id="PF12833">
    <property type="entry name" value="HTH_18"/>
    <property type="match status" value="1"/>
</dbReference>
<evidence type="ECO:0000313" key="5">
    <source>
        <dbReference type="EMBL" id="TXS95018.1"/>
    </source>
</evidence>
<dbReference type="GO" id="GO:0003700">
    <property type="term" value="F:DNA-binding transcription factor activity"/>
    <property type="evidence" value="ECO:0007669"/>
    <property type="project" value="InterPro"/>
</dbReference>
<dbReference type="PROSITE" id="PS01124">
    <property type="entry name" value="HTH_ARAC_FAMILY_2"/>
    <property type="match status" value="1"/>
</dbReference>
<feature type="domain" description="HTH araC/xylS-type" evidence="4">
    <location>
        <begin position="249"/>
        <end position="348"/>
    </location>
</feature>
<reference evidence="5 6" key="1">
    <citation type="submission" date="2019-08" db="EMBL/GenBank/DDBJ databases">
        <title>Parahaliea maris sp. nov., isolated from the surface seawater.</title>
        <authorList>
            <person name="Liu Y."/>
        </authorList>
    </citation>
    <scope>NUCLEOTIDE SEQUENCE [LARGE SCALE GENOMIC DNA]</scope>
    <source>
        <strain evidence="5 6">S2-26</strain>
    </source>
</reference>
<organism evidence="5 6">
    <name type="scientific">Parahaliea aestuarii</name>
    <dbReference type="NCBI Taxonomy" id="1852021"/>
    <lineage>
        <taxon>Bacteria</taxon>
        <taxon>Pseudomonadati</taxon>
        <taxon>Pseudomonadota</taxon>
        <taxon>Gammaproteobacteria</taxon>
        <taxon>Cellvibrionales</taxon>
        <taxon>Halieaceae</taxon>
        <taxon>Parahaliea</taxon>
    </lineage>
</organism>
<dbReference type="EMBL" id="VRYZ01000001">
    <property type="protein sequence ID" value="TXS95018.1"/>
    <property type="molecule type" value="Genomic_DNA"/>
</dbReference>
<dbReference type="SUPFAM" id="SSF46689">
    <property type="entry name" value="Homeodomain-like"/>
    <property type="match status" value="1"/>
</dbReference>
<evidence type="ECO:0000313" key="6">
    <source>
        <dbReference type="Proteomes" id="UP000321933"/>
    </source>
</evidence>
<dbReference type="AlphaFoldDB" id="A0A5C9A2N3"/>
<dbReference type="InterPro" id="IPR032687">
    <property type="entry name" value="AraC-type_N"/>
</dbReference>
<evidence type="ECO:0000256" key="2">
    <source>
        <dbReference type="ARBA" id="ARBA00023125"/>
    </source>
</evidence>
<gene>
    <name evidence="5" type="ORF">FVW59_03720</name>
</gene>
<protein>
    <submittedName>
        <fullName evidence="5">AraC family transcriptional regulator</fullName>
    </submittedName>
</protein>